<evidence type="ECO:0000256" key="1">
    <source>
        <dbReference type="SAM" id="MobiDB-lite"/>
    </source>
</evidence>
<organism evidence="2 3">
    <name type="scientific">Cardiocondyla obscurior</name>
    <dbReference type="NCBI Taxonomy" id="286306"/>
    <lineage>
        <taxon>Eukaryota</taxon>
        <taxon>Metazoa</taxon>
        <taxon>Ecdysozoa</taxon>
        <taxon>Arthropoda</taxon>
        <taxon>Hexapoda</taxon>
        <taxon>Insecta</taxon>
        <taxon>Pterygota</taxon>
        <taxon>Neoptera</taxon>
        <taxon>Endopterygota</taxon>
        <taxon>Hymenoptera</taxon>
        <taxon>Apocrita</taxon>
        <taxon>Aculeata</taxon>
        <taxon>Formicoidea</taxon>
        <taxon>Formicidae</taxon>
        <taxon>Myrmicinae</taxon>
        <taxon>Cardiocondyla</taxon>
    </lineage>
</organism>
<comment type="caution">
    <text evidence="2">The sequence shown here is derived from an EMBL/GenBank/DDBJ whole genome shotgun (WGS) entry which is preliminary data.</text>
</comment>
<sequence length="121" mass="13858">MILSLSQKEDSHDQPPSPVPSIEVLEKHPEPREVIDPLLELLRRACILWTDPVPKGAFSIGPDHIELEEIRRQASCSPPDSHFFIYYPGVEIPFLAPMRLIDFVFPRSTVRVCEIEEITLE</sequence>
<feature type="region of interest" description="Disordered" evidence="1">
    <location>
        <begin position="1"/>
        <end position="26"/>
    </location>
</feature>
<dbReference type="EMBL" id="JADYXP020000014">
    <property type="protein sequence ID" value="KAL0110691.1"/>
    <property type="molecule type" value="Genomic_DNA"/>
</dbReference>
<reference evidence="2 3" key="1">
    <citation type="submission" date="2023-03" db="EMBL/GenBank/DDBJ databases">
        <title>High recombination rates correlate with genetic variation in Cardiocondyla obscurior ants.</title>
        <authorList>
            <person name="Errbii M."/>
        </authorList>
    </citation>
    <scope>NUCLEOTIDE SEQUENCE [LARGE SCALE GENOMIC DNA]</scope>
    <source>
        <strain evidence="2">Alpha-2009</strain>
        <tissue evidence="2">Whole body</tissue>
    </source>
</reference>
<dbReference type="Proteomes" id="UP001430953">
    <property type="component" value="Unassembled WGS sequence"/>
</dbReference>
<gene>
    <name evidence="2" type="ORF">PUN28_013955</name>
</gene>
<dbReference type="AlphaFoldDB" id="A0AAW2F3T6"/>
<accession>A0AAW2F3T6</accession>
<protein>
    <submittedName>
        <fullName evidence="2">Uncharacterized protein</fullName>
    </submittedName>
</protein>
<keyword evidence="3" id="KW-1185">Reference proteome</keyword>
<evidence type="ECO:0000313" key="3">
    <source>
        <dbReference type="Proteomes" id="UP001430953"/>
    </source>
</evidence>
<proteinExistence type="predicted"/>
<name>A0AAW2F3T6_9HYME</name>
<evidence type="ECO:0000313" key="2">
    <source>
        <dbReference type="EMBL" id="KAL0110691.1"/>
    </source>
</evidence>